<reference evidence="16" key="1">
    <citation type="submission" date="2025-08" db="UniProtKB">
        <authorList>
            <consortium name="Ensembl"/>
        </authorList>
    </citation>
    <scope>IDENTIFICATION</scope>
</reference>
<feature type="domain" description="KRAB" evidence="15">
    <location>
        <begin position="145"/>
        <end position="218"/>
    </location>
</feature>
<dbReference type="FunFam" id="3.30.160.60:FF:001234">
    <property type="entry name" value="Zinc finger protein 394"/>
    <property type="match status" value="2"/>
</dbReference>
<dbReference type="FunFam" id="3.30.160.60:FF:000200">
    <property type="entry name" value="zinc finger protein 510 isoform X2"/>
    <property type="match status" value="1"/>
</dbReference>
<dbReference type="FunFam" id="3.30.160.60:FF:002343">
    <property type="entry name" value="Zinc finger protein 33A"/>
    <property type="match status" value="2"/>
</dbReference>
<evidence type="ECO:0000259" key="15">
    <source>
        <dbReference type="PROSITE" id="PS50805"/>
    </source>
</evidence>
<dbReference type="Gene3D" id="6.10.140.140">
    <property type="match status" value="1"/>
</dbReference>
<feature type="domain" description="C2H2-type" evidence="13">
    <location>
        <begin position="339"/>
        <end position="366"/>
    </location>
</feature>
<dbReference type="GO" id="GO:0000977">
    <property type="term" value="F:RNA polymerase II transcription regulatory region sequence-specific DNA binding"/>
    <property type="evidence" value="ECO:0007669"/>
    <property type="project" value="TreeGrafter"/>
</dbReference>
<feature type="domain" description="C2H2-type" evidence="13">
    <location>
        <begin position="450"/>
        <end position="477"/>
    </location>
</feature>
<evidence type="ECO:0000313" key="17">
    <source>
        <dbReference type="Proteomes" id="UP000694564"/>
    </source>
</evidence>
<dbReference type="GO" id="GO:0005634">
    <property type="term" value="C:nucleus"/>
    <property type="evidence" value="ECO:0007669"/>
    <property type="project" value="UniProtKB-SubCell"/>
</dbReference>
<dbReference type="PANTHER" id="PTHR14196:SF12">
    <property type="entry name" value="ZINC FINGER PROTEIN 208-LIKE"/>
    <property type="match status" value="1"/>
</dbReference>
<dbReference type="SUPFAM" id="SSF109640">
    <property type="entry name" value="KRAB domain (Kruppel-associated box)"/>
    <property type="match status" value="1"/>
</dbReference>
<dbReference type="PROSITE" id="PS50157">
    <property type="entry name" value="ZINC_FINGER_C2H2_2"/>
    <property type="match status" value="7"/>
</dbReference>
<dbReference type="CDD" id="cd07765">
    <property type="entry name" value="KRAB_A-box"/>
    <property type="match status" value="1"/>
</dbReference>
<dbReference type="SMART" id="SM00349">
    <property type="entry name" value="KRAB"/>
    <property type="match status" value="1"/>
</dbReference>
<dbReference type="SMART" id="SM00431">
    <property type="entry name" value="SCAN"/>
    <property type="match status" value="1"/>
</dbReference>
<keyword evidence="8" id="KW-0238">DNA-binding</keyword>
<evidence type="ECO:0000256" key="6">
    <source>
        <dbReference type="ARBA" id="ARBA00022833"/>
    </source>
</evidence>
<name>A0A8D2DPJ8_SCIVU</name>
<evidence type="ECO:0000256" key="4">
    <source>
        <dbReference type="ARBA" id="ARBA00022737"/>
    </source>
</evidence>
<organism evidence="16 17">
    <name type="scientific">Sciurus vulgaris</name>
    <name type="common">Eurasian red squirrel</name>
    <dbReference type="NCBI Taxonomy" id="55149"/>
    <lineage>
        <taxon>Eukaryota</taxon>
        <taxon>Metazoa</taxon>
        <taxon>Chordata</taxon>
        <taxon>Craniata</taxon>
        <taxon>Vertebrata</taxon>
        <taxon>Euteleostomi</taxon>
        <taxon>Mammalia</taxon>
        <taxon>Eutheria</taxon>
        <taxon>Euarchontoglires</taxon>
        <taxon>Glires</taxon>
        <taxon>Rodentia</taxon>
        <taxon>Sciuromorpha</taxon>
        <taxon>Sciuridae</taxon>
        <taxon>Sciurinae</taxon>
        <taxon>Sciurini</taxon>
        <taxon>Sciurus</taxon>
    </lineage>
</organism>
<keyword evidence="5 11" id="KW-0863">Zinc-finger</keyword>
<dbReference type="InterPro" id="IPR036051">
    <property type="entry name" value="KRAB_dom_sf"/>
</dbReference>
<evidence type="ECO:0000256" key="2">
    <source>
        <dbReference type="ARBA" id="ARBA00006991"/>
    </source>
</evidence>
<evidence type="ECO:0000256" key="5">
    <source>
        <dbReference type="ARBA" id="ARBA00022771"/>
    </source>
</evidence>
<keyword evidence="10 12" id="KW-0539">Nucleus</keyword>
<comment type="subcellular location">
    <subcellularLocation>
        <location evidence="1 12">Nucleus</location>
    </subcellularLocation>
</comment>
<evidence type="ECO:0000256" key="3">
    <source>
        <dbReference type="ARBA" id="ARBA00022723"/>
    </source>
</evidence>
<dbReference type="Pfam" id="PF02023">
    <property type="entry name" value="SCAN"/>
    <property type="match status" value="1"/>
</dbReference>
<dbReference type="InterPro" id="IPR001909">
    <property type="entry name" value="KRAB"/>
</dbReference>
<dbReference type="PANTHER" id="PTHR14196">
    <property type="entry name" value="ODD-SKIPPED - RELATED"/>
    <property type="match status" value="1"/>
</dbReference>
<evidence type="ECO:0000256" key="11">
    <source>
        <dbReference type="PROSITE-ProRule" id="PRU00042"/>
    </source>
</evidence>
<keyword evidence="4" id="KW-0677">Repeat</keyword>
<dbReference type="Gene3D" id="1.10.4020.10">
    <property type="entry name" value="DNA breaking-rejoining enzymes"/>
    <property type="match status" value="1"/>
</dbReference>
<dbReference type="Ensembl" id="ENSSVLT00005031681.1">
    <property type="protein sequence ID" value="ENSSVLP00005028509.1"/>
    <property type="gene ID" value="ENSSVLG00005022501.1"/>
</dbReference>
<feature type="domain" description="C2H2-type" evidence="13">
    <location>
        <begin position="506"/>
        <end position="528"/>
    </location>
</feature>
<dbReference type="InterPro" id="IPR013087">
    <property type="entry name" value="Znf_C2H2_type"/>
</dbReference>
<feature type="domain" description="C2H2-type" evidence="13">
    <location>
        <begin position="367"/>
        <end position="394"/>
    </location>
</feature>
<sequence length="528" mass="60904">MGSSLTAQRRMAARSRVAAQPLHEGLLIVKVEEDSLEGRGSDLPGTWQDPETSRQQFRQLRYQEVDGPEEALRRLRELCRRWLRPEMRSKEQILELLVLEQFLTILPEELQAWVREHCPESGEEAAAVARALQRALGGTSPQGLVTLEDVAVSLPWEEWEHLDTAQRDFCRETVQKDYGSTVLPSLETRAENKELIPKEEILEAEPQVWLQEVSQGKAPLFPKCHDTCEDRGKKNPRNPVSLKLKNSEEQGLTSISYLNNSYTKEGVSKNNEFGNSPRSSSFVLGQHIHTSRRPVDGEEHGNKCKESLDEVKHRIVKPHNSVDSGDSETQGWIHEERPYKCDHCEKRFKQRSDLLKHQRIHTGEKPYECQECGKSFSQSAALIKHQRTHTGEKPYACLKCGEHFRQSSHLNRHQRTHAGEKFYKCEECGETCHISNLFRHQRLHKGERPYKCEECEKSFKQRSDLFKHQRIHTGEKPYGCSVCGKSFSQSATLIKHQRTHTGEKPYKCVECGESFRQSTHLVRHQRIH</sequence>
<evidence type="ECO:0000256" key="7">
    <source>
        <dbReference type="ARBA" id="ARBA00023015"/>
    </source>
</evidence>
<dbReference type="GO" id="GO:0008270">
    <property type="term" value="F:zinc ion binding"/>
    <property type="evidence" value="ECO:0007669"/>
    <property type="project" value="UniProtKB-KW"/>
</dbReference>
<evidence type="ECO:0000256" key="9">
    <source>
        <dbReference type="ARBA" id="ARBA00023163"/>
    </source>
</evidence>
<dbReference type="Proteomes" id="UP000694564">
    <property type="component" value="Chromosome 18"/>
</dbReference>
<feature type="domain" description="SCAN box" evidence="14">
    <location>
        <begin position="54"/>
        <end position="136"/>
    </location>
</feature>
<evidence type="ECO:0000259" key="13">
    <source>
        <dbReference type="PROSITE" id="PS50157"/>
    </source>
</evidence>
<dbReference type="PROSITE" id="PS50804">
    <property type="entry name" value="SCAN_BOX"/>
    <property type="match status" value="1"/>
</dbReference>
<feature type="domain" description="C2H2-type" evidence="13">
    <location>
        <begin position="423"/>
        <end position="449"/>
    </location>
</feature>
<keyword evidence="17" id="KW-1185">Reference proteome</keyword>
<dbReference type="GO" id="GO:0000981">
    <property type="term" value="F:DNA-binding transcription factor activity, RNA polymerase II-specific"/>
    <property type="evidence" value="ECO:0007669"/>
    <property type="project" value="TreeGrafter"/>
</dbReference>
<evidence type="ECO:0000313" key="16">
    <source>
        <dbReference type="Ensembl" id="ENSSVLP00005028509.1"/>
    </source>
</evidence>
<evidence type="ECO:0000256" key="1">
    <source>
        <dbReference type="ARBA" id="ARBA00004123"/>
    </source>
</evidence>
<dbReference type="PROSITE" id="PS50805">
    <property type="entry name" value="KRAB"/>
    <property type="match status" value="1"/>
</dbReference>
<proteinExistence type="inferred from homology"/>
<protein>
    <submittedName>
        <fullName evidence="16">Zinc finger protein 394</fullName>
    </submittedName>
</protein>
<dbReference type="CDD" id="cd07936">
    <property type="entry name" value="SCAN"/>
    <property type="match status" value="1"/>
</dbReference>
<evidence type="ECO:0000256" key="12">
    <source>
        <dbReference type="PROSITE-ProRule" id="PRU00187"/>
    </source>
</evidence>
<accession>A0A8D2DPJ8</accession>
<evidence type="ECO:0000256" key="10">
    <source>
        <dbReference type="ARBA" id="ARBA00023242"/>
    </source>
</evidence>
<dbReference type="SUPFAM" id="SSF47353">
    <property type="entry name" value="Retrovirus capsid dimerization domain-like"/>
    <property type="match status" value="1"/>
</dbReference>
<dbReference type="InterPro" id="IPR050717">
    <property type="entry name" value="C2H2-ZF_Transcription_Reg"/>
</dbReference>
<gene>
    <name evidence="16" type="primary">ZNF394</name>
</gene>
<dbReference type="AlphaFoldDB" id="A0A8D2DPJ8"/>
<keyword evidence="9" id="KW-0804">Transcription</keyword>
<evidence type="ECO:0000256" key="8">
    <source>
        <dbReference type="ARBA" id="ARBA00023125"/>
    </source>
</evidence>
<dbReference type="Pfam" id="PF00096">
    <property type="entry name" value="zf-C2H2"/>
    <property type="match status" value="7"/>
</dbReference>
<dbReference type="PROSITE" id="PS00028">
    <property type="entry name" value="ZINC_FINGER_C2H2_1"/>
    <property type="match status" value="6"/>
</dbReference>
<dbReference type="Pfam" id="PF01352">
    <property type="entry name" value="KRAB"/>
    <property type="match status" value="1"/>
</dbReference>
<keyword evidence="6" id="KW-0862">Zinc</keyword>
<reference evidence="16" key="2">
    <citation type="submission" date="2025-09" db="UniProtKB">
        <authorList>
            <consortium name="Ensembl"/>
        </authorList>
    </citation>
    <scope>IDENTIFICATION</scope>
</reference>
<comment type="similarity">
    <text evidence="2">Belongs to the krueppel C2H2-type zinc-finger protein family.</text>
</comment>
<dbReference type="SMART" id="SM00355">
    <property type="entry name" value="ZnF_C2H2"/>
    <property type="match status" value="7"/>
</dbReference>
<feature type="domain" description="C2H2-type" evidence="13">
    <location>
        <begin position="478"/>
        <end position="505"/>
    </location>
</feature>
<dbReference type="Gene3D" id="3.30.160.60">
    <property type="entry name" value="Classic Zinc Finger"/>
    <property type="match status" value="7"/>
</dbReference>
<feature type="domain" description="C2H2-type" evidence="13">
    <location>
        <begin position="395"/>
        <end position="422"/>
    </location>
</feature>
<dbReference type="SUPFAM" id="SSF57667">
    <property type="entry name" value="beta-beta-alpha zinc fingers"/>
    <property type="match status" value="4"/>
</dbReference>
<dbReference type="FunFam" id="1.10.4020.10:FF:000001">
    <property type="entry name" value="zinc finger protein 263 isoform X1"/>
    <property type="match status" value="1"/>
</dbReference>
<dbReference type="InterPro" id="IPR038269">
    <property type="entry name" value="SCAN_sf"/>
</dbReference>
<dbReference type="InterPro" id="IPR003309">
    <property type="entry name" value="SCAN_dom"/>
</dbReference>
<keyword evidence="7" id="KW-0805">Transcription regulation</keyword>
<evidence type="ECO:0000259" key="14">
    <source>
        <dbReference type="PROSITE" id="PS50804"/>
    </source>
</evidence>
<keyword evidence="3" id="KW-0479">Metal-binding</keyword>
<dbReference type="FunFam" id="3.30.160.60:FF:000295">
    <property type="entry name" value="zinc finger protein 19"/>
    <property type="match status" value="1"/>
</dbReference>
<dbReference type="GeneTree" id="ENSGT00940000162347"/>
<dbReference type="InterPro" id="IPR036236">
    <property type="entry name" value="Znf_C2H2_sf"/>
</dbReference>